<dbReference type="PROSITE" id="PS50011">
    <property type="entry name" value="PROTEIN_KINASE_DOM"/>
    <property type="match status" value="1"/>
</dbReference>
<keyword evidence="3" id="KW-1133">Transmembrane helix</keyword>
<proteinExistence type="predicted"/>
<evidence type="ECO:0000256" key="1">
    <source>
        <dbReference type="ARBA" id="ARBA00022741"/>
    </source>
</evidence>
<keyword evidence="1" id="KW-0547">Nucleotide-binding</keyword>
<dbReference type="PANTHER" id="PTHR24363">
    <property type="entry name" value="SERINE/THREONINE PROTEIN KINASE"/>
    <property type="match status" value="1"/>
</dbReference>
<evidence type="ECO:0000313" key="5">
    <source>
        <dbReference type="EMBL" id="RQH27995.1"/>
    </source>
</evidence>
<dbReference type="EMBL" id="RCBY01000222">
    <property type="protein sequence ID" value="RQH27995.1"/>
    <property type="molecule type" value="Genomic_DNA"/>
</dbReference>
<dbReference type="SUPFAM" id="SSF56112">
    <property type="entry name" value="Protein kinase-like (PK-like)"/>
    <property type="match status" value="1"/>
</dbReference>
<dbReference type="OrthoDB" id="5518868at2"/>
<keyword evidence="2" id="KW-0067">ATP-binding</keyword>
<dbReference type="AlphaFoldDB" id="A0A3N6P3V5"/>
<accession>A0A3N6P3V5</accession>
<dbReference type="Gene3D" id="1.10.510.10">
    <property type="entry name" value="Transferase(Phosphotransferase) domain 1"/>
    <property type="match status" value="1"/>
</dbReference>
<dbReference type="SMART" id="SM00220">
    <property type="entry name" value="S_TKc"/>
    <property type="match status" value="1"/>
</dbReference>
<comment type="caution">
    <text evidence="5">The sequence shown here is derived from an EMBL/GenBank/DDBJ whole genome shotgun (WGS) entry which is preliminary data.</text>
</comment>
<sequence>MLTPGQILKQRYQLQKQLGNTVPGRKTWLAFDSQLQEQVILKMLAYSAEILGQELNLFETEAQILQDLNHPHIPRYRNYFSLEKEANSGLPWFALVQDYIPGFSLQELLDRDKNFIEEDVKKIAKEVLEILIYLHELEPPVLHRDIKPSNLIMGADQQIYLVDFGAVQSQGNAQGVTFTIIGTSGYAPLEQFWGRAVPASDLYGLGATLIHLLTGTPPVDLPQKNYQIQFTDKVDINPSFATWISKITEMDLGSRFQNAREALTSLDSKPKLQPLVTPKKNPLNLSIIISINKSPEMMEIYTHAPSLREIKGSGIIGGALCIFFGLLLTNPIYGILFLIIIFVGIYILFGEKKYIYIDRNSFQVERHLFNFIYGKCQGNTRDILQVLSSKFESGYQVTIQSQIDKYQLDRAMNPKDSTRLAQEINEWLNQKPD</sequence>
<dbReference type="CDD" id="cd14014">
    <property type="entry name" value="STKc_PknB_like"/>
    <property type="match status" value="1"/>
</dbReference>
<dbReference type="Proteomes" id="UP000269154">
    <property type="component" value="Unassembled WGS sequence"/>
</dbReference>
<dbReference type="InterPro" id="IPR008271">
    <property type="entry name" value="Ser/Thr_kinase_AS"/>
</dbReference>
<keyword evidence="6" id="KW-1185">Reference proteome</keyword>
<dbReference type="InterPro" id="IPR011009">
    <property type="entry name" value="Kinase-like_dom_sf"/>
</dbReference>
<keyword evidence="3" id="KW-0472">Membrane</keyword>
<reference evidence="5 6" key="1">
    <citation type="journal article" date="2018" name="ACS Chem. Biol.">
        <title>Ketoreductase domain dysfunction expands chemodiversity: malyngamide biosynthesis in the cyanobacterium Okeania hirsuta.</title>
        <authorList>
            <person name="Moss N.A."/>
            <person name="Leao T."/>
            <person name="Rankin M."/>
            <person name="McCullough T.M."/>
            <person name="Qu P."/>
            <person name="Korobeynikov A."/>
            <person name="Smith J.L."/>
            <person name="Gerwick L."/>
            <person name="Gerwick W.H."/>
        </authorList>
    </citation>
    <scope>NUCLEOTIDE SEQUENCE [LARGE SCALE GENOMIC DNA]</scope>
    <source>
        <strain evidence="5 6">PAB10Feb10-1</strain>
    </source>
</reference>
<feature type="domain" description="Protein kinase" evidence="4">
    <location>
        <begin position="12"/>
        <end position="276"/>
    </location>
</feature>
<evidence type="ECO:0000313" key="6">
    <source>
        <dbReference type="Proteomes" id="UP000269154"/>
    </source>
</evidence>
<name>A0A3N6P3V5_9CYAN</name>
<dbReference type="PROSITE" id="PS00108">
    <property type="entry name" value="PROTEIN_KINASE_ST"/>
    <property type="match status" value="1"/>
</dbReference>
<dbReference type="GO" id="GO:0005524">
    <property type="term" value="F:ATP binding"/>
    <property type="evidence" value="ECO:0007669"/>
    <property type="project" value="UniProtKB-KW"/>
</dbReference>
<gene>
    <name evidence="5" type="ORF">D5R40_26215</name>
</gene>
<keyword evidence="3" id="KW-0812">Transmembrane</keyword>
<feature type="transmembrane region" description="Helical" evidence="3">
    <location>
        <begin position="332"/>
        <end position="349"/>
    </location>
</feature>
<dbReference type="RefSeq" id="WP_124155424.1">
    <property type="nucleotide sequence ID" value="NZ_CAWOLW010000138.1"/>
</dbReference>
<protein>
    <submittedName>
        <fullName evidence="5">Serine/threonine protein kinase</fullName>
    </submittedName>
</protein>
<dbReference type="GO" id="GO:0004674">
    <property type="term" value="F:protein serine/threonine kinase activity"/>
    <property type="evidence" value="ECO:0007669"/>
    <property type="project" value="UniProtKB-KW"/>
</dbReference>
<dbReference type="InterPro" id="IPR000719">
    <property type="entry name" value="Prot_kinase_dom"/>
</dbReference>
<dbReference type="PANTHER" id="PTHR24363:SF7">
    <property type="entry name" value="SERINE_THREONINE-PROTEIN KINASE-LIKE PROTEIN E"/>
    <property type="match status" value="1"/>
</dbReference>
<keyword evidence="5" id="KW-0808">Transferase</keyword>
<dbReference type="Pfam" id="PF00069">
    <property type="entry name" value="Pkinase"/>
    <property type="match status" value="1"/>
</dbReference>
<keyword evidence="5" id="KW-0418">Kinase</keyword>
<evidence type="ECO:0000256" key="3">
    <source>
        <dbReference type="SAM" id="Phobius"/>
    </source>
</evidence>
<evidence type="ECO:0000259" key="4">
    <source>
        <dbReference type="PROSITE" id="PS50011"/>
    </source>
</evidence>
<organism evidence="5 6">
    <name type="scientific">Okeania hirsuta</name>
    <dbReference type="NCBI Taxonomy" id="1458930"/>
    <lineage>
        <taxon>Bacteria</taxon>
        <taxon>Bacillati</taxon>
        <taxon>Cyanobacteriota</taxon>
        <taxon>Cyanophyceae</taxon>
        <taxon>Oscillatoriophycideae</taxon>
        <taxon>Oscillatoriales</taxon>
        <taxon>Microcoleaceae</taxon>
        <taxon>Okeania</taxon>
    </lineage>
</organism>
<evidence type="ECO:0000256" key="2">
    <source>
        <dbReference type="ARBA" id="ARBA00022840"/>
    </source>
</evidence>
<keyword evidence="5" id="KW-0723">Serine/threonine-protein kinase</keyword>